<dbReference type="RefSeq" id="WP_115234949.1">
    <property type="nucleotide sequence ID" value="NZ_CABGIZ010000005.1"/>
</dbReference>
<evidence type="ECO:0000313" key="2">
    <source>
        <dbReference type="EMBL" id="STP28855.1"/>
    </source>
</evidence>
<keyword evidence="1" id="KW-0812">Transmembrane</keyword>
<dbReference type="EMBL" id="UGIF01000002">
    <property type="protein sequence ID" value="STP28855.1"/>
    <property type="molecule type" value="Genomic_DNA"/>
</dbReference>
<name>A0A377KI23_9ENTE</name>
<protein>
    <recommendedName>
        <fullName evidence="4">Class IIb bacteriocin, lactobin A/cerein 7B family</fullName>
    </recommendedName>
</protein>
<accession>A0A377KI23</accession>
<dbReference type="Proteomes" id="UP000254070">
    <property type="component" value="Unassembled WGS sequence"/>
</dbReference>
<keyword evidence="1" id="KW-0472">Membrane</keyword>
<proteinExistence type="predicted"/>
<reference evidence="2 3" key="1">
    <citation type="submission" date="2018-06" db="EMBL/GenBank/DDBJ databases">
        <authorList>
            <consortium name="Pathogen Informatics"/>
            <person name="Doyle S."/>
        </authorList>
    </citation>
    <scope>NUCLEOTIDE SEQUENCE [LARGE SCALE GENOMIC DNA]</scope>
    <source>
        <strain evidence="2 3">NCTC8129</strain>
    </source>
</reference>
<sequence length="69" mass="7352">MNNLNFLDERYVTVEGDELYDINGGLIITIAGITFVGWKAAALIAAGVTTLAGAAALGFWNGYNDTKKK</sequence>
<feature type="transmembrane region" description="Helical" evidence="1">
    <location>
        <begin position="40"/>
        <end position="60"/>
    </location>
</feature>
<evidence type="ECO:0000256" key="1">
    <source>
        <dbReference type="SAM" id="Phobius"/>
    </source>
</evidence>
<evidence type="ECO:0008006" key="4">
    <source>
        <dbReference type="Google" id="ProtNLM"/>
    </source>
</evidence>
<dbReference type="AlphaFoldDB" id="A0A377KI23"/>
<gene>
    <name evidence="2" type="ORF">NCTC8129_01039</name>
</gene>
<evidence type="ECO:0000313" key="3">
    <source>
        <dbReference type="Proteomes" id="UP000254070"/>
    </source>
</evidence>
<organism evidence="2 3">
    <name type="scientific">Enterococcus durans</name>
    <dbReference type="NCBI Taxonomy" id="53345"/>
    <lineage>
        <taxon>Bacteria</taxon>
        <taxon>Bacillati</taxon>
        <taxon>Bacillota</taxon>
        <taxon>Bacilli</taxon>
        <taxon>Lactobacillales</taxon>
        <taxon>Enterococcaceae</taxon>
        <taxon>Enterococcus</taxon>
    </lineage>
</organism>
<keyword evidence="1" id="KW-1133">Transmembrane helix</keyword>